<evidence type="ECO:0000313" key="3">
    <source>
        <dbReference type="EMBL" id="EDV22019.1"/>
    </source>
</evidence>
<dbReference type="Gene3D" id="1.10.533.10">
    <property type="entry name" value="Death Domain, Fas"/>
    <property type="match status" value="1"/>
</dbReference>
<dbReference type="CTD" id="6756867"/>
<dbReference type="SMART" id="SM00255">
    <property type="entry name" value="TIR"/>
    <property type="match status" value="1"/>
</dbReference>
<name>B3S621_TRIAD</name>
<feature type="domain" description="CARD" evidence="2">
    <location>
        <begin position="1"/>
        <end position="78"/>
    </location>
</feature>
<proteinExistence type="predicted"/>
<dbReference type="OrthoDB" id="9988476at2759"/>
<dbReference type="CDD" id="cd01671">
    <property type="entry name" value="CARD"/>
    <property type="match status" value="1"/>
</dbReference>
<dbReference type="GO" id="GO:0042981">
    <property type="term" value="P:regulation of apoptotic process"/>
    <property type="evidence" value="ECO:0007669"/>
    <property type="project" value="InterPro"/>
</dbReference>
<dbReference type="KEGG" id="tad:TRIADDRAFT_59582"/>
<gene>
    <name evidence="3" type="ORF">TRIADDRAFT_59582</name>
</gene>
<dbReference type="PANTHER" id="PTHR47508">
    <property type="entry name" value="SAM DOMAIN-CONTAINING PROTEIN-RELATED"/>
    <property type="match status" value="1"/>
</dbReference>
<keyword evidence="4" id="KW-1185">Reference proteome</keyword>
<dbReference type="PANTHER" id="PTHR47508:SF1">
    <property type="entry name" value="NON-SPECIFIC SERINE_THREONINE PROTEIN KINASE"/>
    <property type="match status" value="1"/>
</dbReference>
<dbReference type="AlphaFoldDB" id="B3S621"/>
<dbReference type="PROSITE" id="PS50104">
    <property type="entry name" value="TIR"/>
    <property type="match status" value="1"/>
</dbReference>
<dbReference type="InterPro" id="IPR001315">
    <property type="entry name" value="CARD"/>
</dbReference>
<organism evidence="3 4">
    <name type="scientific">Trichoplax adhaerens</name>
    <name type="common">Trichoplax reptans</name>
    <dbReference type="NCBI Taxonomy" id="10228"/>
    <lineage>
        <taxon>Eukaryota</taxon>
        <taxon>Metazoa</taxon>
        <taxon>Placozoa</taxon>
        <taxon>Uniplacotomia</taxon>
        <taxon>Trichoplacea</taxon>
        <taxon>Trichoplacidae</taxon>
        <taxon>Trichoplax</taxon>
    </lineage>
</organism>
<dbReference type="PROSITE" id="PS50209">
    <property type="entry name" value="CARD"/>
    <property type="match status" value="1"/>
</dbReference>
<accession>B3S621</accession>
<dbReference type="EMBL" id="DS985251">
    <property type="protein sequence ID" value="EDV22019.1"/>
    <property type="molecule type" value="Genomic_DNA"/>
</dbReference>
<dbReference type="RefSeq" id="XP_002115656.1">
    <property type="nucleotide sequence ID" value="XM_002115620.1"/>
</dbReference>
<evidence type="ECO:0000259" key="2">
    <source>
        <dbReference type="PROSITE" id="PS50209"/>
    </source>
</evidence>
<dbReference type="GO" id="GO:0007165">
    <property type="term" value="P:signal transduction"/>
    <property type="evidence" value="ECO:0007669"/>
    <property type="project" value="InterPro"/>
</dbReference>
<dbReference type="InParanoid" id="B3S621"/>
<feature type="domain" description="TIR" evidence="1">
    <location>
        <begin position="126"/>
        <end position="241"/>
    </location>
</feature>
<dbReference type="InterPro" id="IPR035897">
    <property type="entry name" value="Toll_tir_struct_dom_sf"/>
</dbReference>
<dbReference type="GeneID" id="6756867"/>
<protein>
    <recommendedName>
        <fullName evidence="5">TIR domain-containing protein</fullName>
    </recommendedName>
</protein>
<dbReference type="InterPro" id="IPR000157">
    <property type="entry name" value="TIR_dom"/>
</dbReference>
<dbReference type="SUPFAM" id="SSF52200">
    <property type="entry name" value="Toll/Interleukin receptor TIR domain"/>
    <property type="match status" value="1"/>
</dbReference>
<sequence>MKRICNDTPTNDILNELAADGVMSSSEASKLRRIQDDNEKNFELYKILEKRGDRDFLKFCEALKNHDTDNAQELGNLLENQAKNAISGVQPSPVVTTPVTSVAPISHEAGKDTTDQASAVNDQTKYSYDVFLSHSWDNKEDVIHVKKYLESKGITCWIDNEQLSGGMKLLPEISKAILASRVFVPFMSKKYIESKNCYSEISYASDKKKDMVAVIIEDIRPQGELVSSTGTDFYIYITGDLYIKILVNKQATAELEKKLNELYESIRKAKNSRK</sequence>
<dbReference type="HOGENOM" id="CLU_1016792_0_0_1"/>
<reference evidence="3 4" key="1">
    <citation type="journal article" date="2008" name="Nature">
        <title>The Trichoplax genome and the nature of placozoans.</title>
        <authorList>
            <person name="Srivastava M."/>
            <person name="Begovic E."/>
            <person name="Chapman J."/>
            <person name="Putnam N.H."/>
            <person name="Hellsten U."/>
            <person name="Kawashima T."/>
            <person name="Kuo A."/>
            <person name="Mitros T."/>
            <person name="Salamov A."/>
            <person name="Carpenter M.L."/>
            <person name="Signorovitch A.Y."/>
            <person name="Moreno M.A."/>
            <person name="Kamm K."/>
            <person name="Grimwood J."/>
            <person name="Schmutz J."/>
            <person name="Shapiro H."/>
            <person name="Grigoriev I.V."/>
            <person name="Buss L.W."/>
            <person name="Schierwater B."/>
            <person name="Dellaporta S.L."/>
            <person name="Rokhsar D.S."/>
        </authorList>
    </citation>
    <scope>NUCLEOTIDE SEQUENCE [LARGE SCALE GENOMIC DNA]</scope>
    <source>
        <strain evidence="3 4">Grell-BS-1999</strain>
    </source>
</reference>
<dbReference type="Gene3D" id="3.40.50.10140">
    <property type="entry name" value="Toll/interleukin-1 receptor homology (TIR) domain"/>
    <property type="match status" value="1"/>
</dbReference>
<dbReference type="PhylomeDB" id="B3S621"/>
<dbReference type="SUPFAM" id="SSF47986">
    <property type="entry name" value="DEATH domain"/>
    <property type="match status" value="1"/>
</dbReference>
<dbReference type="Proteomes" id="UP000009022">
    <property type="component" value="Unassembled WGS sequence"/>
</dbReference>
<evidence type="ECO:0000313" key="4">
    <source>
        <dbReference type="Proteomes" id="UP000009022"/>
    </source>
</evidence>
<evidence type="ECO:0008006" key="5">
    <source>
        <dbReference type="Google" id="ProtNLM"/>
    </source>
</evidence>
<dbReference type="Pfam" id="PF13676">
    <property type="entry name" value="TIR_2"/>
    <property type="match status" value="1"/>
</dbReference>
<evidence type="ECO:0000259" key="1">
    <source>
        <dbReference type="PROSITE" id="PS50104"/>
    </source>
</evidence>
<dbReference type="InterPro" id="IPR011029">
    <property type="entry name" value="DEATH-like_dom_sf"/>
</dbReference>